<dbReference type="InterPro" id="IPR058791">
    <property type="entry name" value="3HB_CusB"/>
</dbReference>
<evidence type="ECO:0000256" key="2">
    <source>
        <dbReference type="ARBA" id="ARBA00022448"/>
    </source>
</evidence>
<dbReference type="PANTHER" id="PTHR30097">
    <property type="entry name" value="CATION EFFLUX SYSTEM PROTEIN CUSB"/>
    <property type="match status" value="1"/>
</dbReference>
<comment type="caution">
    <text evidence="8">The sequence shown here is derived from an EMBL/GenBank/DDBJ whole genome shotgun (WGS) entry which is preliminary data.</text>
</comment>
<dbReference type="InterPro" id="IPR006143">
    <property type="entry name" value="RND_pump_MFP"/>
</dbReference>
<keyword evidence="2" id="KW-0813">Transport</keyword>
<dbReference type="EMBL" id="LUSW01000016">
    <property type="protein sequence ID" value="RAT34440.1"/>
    <property type="molecule type" value="Genomic_DNA"/>
</dbReference>
<evidence type="ECO:0000259" key="6">
    <source>
        <dbReference type="Pfam" id="PF25954"/>
    </source>
</evidence>
<evidence type="ECO:0000313" key="9">
    <source>
        <dbReference type="Proteomes" id="UP000250186"/>
    </source>
</evidence>
<reference evidence="8 9" key="1">
    <citation type="submission" date="2016-02" db="EMBL/GenBank/DDBJ databases">
        <title>Species-wide whole genome sequencing reveals diversity, host range in Lonsdalea quercina.</title>
        <authorList>
            <person name="Li Y."/>
        </authorList>
    </citation>
    <scope>NUCLEOTIDE SEQUENCE [LARGE SCALE GENOMIC DNA]</scope>
    <source>
        <strain evidence="8 9">CFCC 12721</strain>
    </source>
</reference>
<dbReference type="Pfam" id="PF25919">
    <property type="entry name" value="BSH_CusB"/>
    <property type="match status" value="1"/>
</dbReference>
<proteinExistence type="inferred from homology"/>
<keyword evidence="9" id="KW-1185">Reference proteome</keyword>
<evidence type="ECO:0000256" key="1">
    <source>
        <dbReference type="ARBA" id="ARBA00009477"/>
    </source>
</evidence>
<evidence type="ECO:0000259" key="7">
    <source>
        <dbReference type="Pfam" id="PF25975"/>
    </source>
</evidence>
<dbReference type="InterPro" id="IPR058649">
    <property type="entry name" value="CzcB_C"/>
</dbReference>
<feature type="domain" description="CzcB-like C-terminal circularly permuted SH3-like" evidence="7">
    <location>
        <begin position="354"/>
        <end position="398"/>
    </location>
</feature>
<feature type="domain" description="Heavy metal binding" evidence="3">
    <location>
        <begin position="54"/>
        <end position="80"/>
    </location>
</feature>
<accession>A0ABX9ETM3</accession>
<evidence type="ECO:0000259" key="3">
    <source>
        <dbReference type="Pfam" id="PF19335"/>
    </source>
</evidence>
<dbReference type="SUPFAM" id="SSF111369">
    <property type="entry name" value="HlyD-like secretion proteins"/>
    <property type="match status" value="1"/>
</dbReference>
<dbReference type="RefSeq" id="WP_112092134.1">
    <property type="nucleotide sequence ID" value="NZ_LUSR01000010.1"/>
</dbReference>
<dbReference type="InterPro" id="IPR021647">
    <property type="entry name" value="CusF_Ec"/>
</dbReference>
<dbReference type="PANTHER" id="PTHR30097:SF15">
    <property type="entry name" value="CATION EFFLUX SYSTEM PROTEIN CUSB"/>
    <property type="match status" value="1"/>
</dbReference>
<dbReference type="Gene3D" id="6.10.140.730">
    <property type="match status" value="1"/>
</dbReference>
<name>A0ABX9ETM3_9GAMM</name>
<comment type="similarity">
    <text evidence="1">Belongs to the membrane fusion protein (MFP) (TC 8.A.1) family.</text>
</comment>
<evidence type="ECO:0000259" key="4">
    <source>
        <dbReference type="Pfam" id="PF25869"/>
    </source>
</evidence>
<dbReference type="InterPro" id="IPR058792">
    <property type="entry name" value="Beta-barrel_RND_2"/>
</dbReference>
<dbReference type="Pfam" id="PF25975">
    <property type="entry name" value="CzcB_C"/>
    <property type="match status" value="1"/>
</dbReference>
<feature type="domain" description="CusB-like barrel-sandwich hybrid" evidence="5">
    <location>
        <begin position="134"/>
        <end position="247"/>
    </location>
</feature>
<sequence length="504" mass="53990">MKMTQTPLTRLLIAAVVVVSLAVGFLVGRLSPSPAPAPAAAASDGNKTETKVLYWYDPMNPGQRFDRPGKSPFMDMDLVPRYANEAEEEDGVRISSRQQQNLGVRTAPVTRRSLSAPLTAYGTVAADARDIIAIPARGDGLIEKLYVSAPQQFVTEGSPLAQLWIPGWTAAQQEYLAVRRLGDPALTAAARQRLRLKLIPEAVIRDVDRSGEPQTRITLRAPHDGYATPQAIRAGSSVSATQTLFDLTKLDRVWIIVDYPEREAGALAVGSRVGAAAAGWPGREFTGTVSALLPDVAASTRTLKARVEVDNPERLLKPGMYLTVNIEPPAAPPPVLAIPQEALIATGSRSRSRVIVSEGGGYFRPVEVAAGVSGDGWVEIRQGLSEGQQVVTSGQFLIDSEASLKQVLPQMTDPAQPQAAAWRAEGVVEALTDDGVTLSHGPVPELKWGAMTMDFRVPAALRVALLPGQKVRFTFTLDDDGARLVAVEPMDSSELAPAGHEERP</sequence>
<feature type="domain" description="CusB-like three alpha-helical bundle" evidence="4">
    <location>
        <begin position="168"/>
        <end position="215"/>
    </location>
</feature>
<dbReference type="Gene3D" id="2.40.50.320">
    <property type="entry name" value="Copper binding periplasmic protein CusF"/>
    <property type="match status" value="1"/>
</dbReference>
<feature type="domain" description="CusB-like beta-barrel" evidence="6">
    <location>
        <begin position="252"/>
        <end position="328"/>
    </location>
</feature>
<dbReference type="Pfam" id="PF19335">
    <property type="entry name" value="HMBD"/>
    <property type="match status" value="1"/>
</dbReference>
<organism evidence="8 9">
    <name type="scientific">Lonsdalea populi</name>
    <dbReference type="NCBI Taxonomy" id="1172565"/>
    <lineage>
        <taxon>Bacteria</taxon>
        <taxon>Pseudomonadati</taxon>
        <taxon>Pseudomonadota</taxon>
        <taxon>Gammaproteobacteria</taxon>
        <taxon>Enterobacterales</taxon>
        <taxon>Pectobacteriaceae</taxon>
        <taxon>Lonsdalea</taxon>
    </lineage>
</organism>
<dbReference type="Pfam" id="PF25869">
    <property type="entry name" value="3HB_CusB"/>
    <property type="match status" value="1"/>
</dbReference>
<dbReference type="Gene3D" id="2.40.420.20">
    <property type="match status" value="1"/>
</dbReference>
<dbReference type="Proteomes" id="UP000250186">
    <property type="component" value="Unassembled WGS sequence"/>
</dbReference>
<dbReference type="Pfam" id="PF25954">
    <property type="entry name" value="Beta-barrel_RND_2"/>
    <property type="match status" value="1"/>
</dbReference>
<protein>
    <submittedName>
        <fullName evidence="8">Efflux transporter periplasmic adaptor subunit</fullName>
    </submittedName>
</protein>
<dbReference type="InterPro" id="IPR045800">
    <property type="entry name" value="HMBD"/>
</dbReference>
<dbReference type="NCBIfam" id="TIGR01730">
    <property type="entry name" value="RND_mfp"/>
    <property type="match status" value="1"/>
</dbReference>
<evidence type="ECO:0000313" key="8">
    <source>
        <dbReference type="EMBL" id="RAT34440.1"/>
    </source>
</evidence>
<dbReference type="InterPro" id="IPR042230">
    <property type="entry name" value="CusF_sf"/>
</dbReference>
<evidence type="ECO:0000259" key="5">
    <source>
        <dbReference type="Pfam" id="PF25919"/>
    </source>
</evidence>
<dbReference type="InterPro" id="IPR058790">
    <property type="entry name" value="BSH_CusB"/>
</dbReference>
<dbReference type="Gene3D" id="2.40.30.170">
    <property type="match status" value="1"/>
</dbReference>
<dbReference type="Pfam" id="PF11604">
    <property type="entry name" value="CusF_Ec"/>
    <property type="match status" value="1"/>
</dbReference>
<dbReference type="InterPro" id="IPR051909">
    <property type="entry name" value="MFP_Cation_Efflux"/>
</dbReference>
<gene>
    <name evidence="8" type="ORF">AU492_08525</name>
</gene>